<dbReference type="Proteomes" id="UP000053144">
    <property type="component" value="Chromosome 8"/>
</dbReference>
<evidence type="ECO:0000313" key="5">
    <source>
        <dbReference type="Proteomes" id="UP000743370"/>
    </source>
</evidence>
<organism evidence="3 4">
    <name type="scientific">Phaseolus angularis</name>
    <name type="common">Azuki bean</name>
    <name type="synonym">Vigna angularis</name>
    <dbReference type="NCBI Taxonomy" id="3914"/>
    <lineage>
        <taxon>Eukaryota</taxon>
        <taxon>Viridiplantae</taxon>
        <taxon>Streptophyta</taxon>
        <taxon>Embryophyta</taxon>
        <taxon>Tracheophyta</taxon>
        <taxon>Spermatophyta</taxon>
        <taxon>Magnoliopsida</taxon>
        <taxon>eudicotyledons</taxon>
        <taxon>Gunneridae</taxon>
        <taxon>Pentapetalae</taxon>
        <taxon>rosids</taxon>
        <taxon>fabids</taxon>
        <taxon>Fabales</taxon>
        <taxon>Fabaceae</taxon>
        <taxon>Papilionoideae</taxon>
        <taxon>50 kb inversion clade</taxon>
        <taxon>NPAAA clade</taxon>
        <taxon>indigoferoid/millettioid clade</taxon>
        <taxon>Phaseoleae</taxon>
        <taxon>Vigna</taxon>
    </lineage>
</organism>
<dbReference type="OMA" id="CIERSVQ"/>
<protein>
    <submittedName>
        <fullName evidence="3">Uncharacterized protein</fullName>
    </submittedName>
</protein>
<proteinExistence type="predicted"/>
<reference evidence="4" key="1">
    <citation type="journal article" date="2015" name="Proc. Natl. Acad. Sci. U.S.A.">
        <title>Genome sequencing of adzuki bean (Vigna angularis) provides insight into high starch and low fat accumulation and domestication.</title>
        <authorList>
            <person name="Yang K."/>
            <person name="Tian Z."/>
            <person name="Chen C."/>
            <person name="Luo L."/>
            <person name="Zhao B."/>
            <person name="Wang Z."/>
            <person name="Yu L."/>
            <person name="Li Y."/>
            <person name="Sun Y."/>
            <person name="Li W."/>
            <person name="Chen Y."/>
            <person name="Li Y."/>
            <person name="Zhang Y."/>
            <person name="Ai D."/>
            <person name="Zhao J."/>
            <person name="Shang C."/>
            <person name="Ma Y."/>
            <person name="Wu B."/>
            <person name="Wang M."/>
            <person name="Gao L."/>
            <person name="Sun D."/>
            <person name="Zhang P."/>
            <person name="Guo F."/>
            <person name="Wang W."/>
            <person name="Li Y."/>
            <person name="Wang J."/>
            <person name="Varshney R.K."/>
            <person name="Wang J."/>
            <person name="Ling H.Q."/>
            <person name="Wan P."/>
        </authorList>
    </citation>
    <scope>NUCLEOTIDE SEQUENCE</scope>
    <source>
        <strain evidence="4">cv. Jingnong 6</strain>
    </source>
</reference>
<dbReference type="KEGG" id="var:108338923"/>
<reference evidence="2 5" key="3">
    <citation type="submission" date="2020-05" db="EMBL/GenBank/DDBJ databases">
        <title>Vigna angularis (adzuki bean) Var. LongXiaoDou No. 4 denovo assembly.</title>
        <authorList>
            <person name="Xiang H."/>
        </authorList>
    </citation>
    <scope>NUCLEOTIDE SEQUENCE [LARGE SCALE GENOMIC DNA]</scope>
    <source>
        <tissue evidence="2">Leaf</tissue>
    </source>
</reference>
<reference evidence="3" key="2">
    <citation type="submission" date="2015-02" db="EMBL/GenBank/DDBJ databases">
        <authorList>
            <person name="Chooi Y.-H."/>
        </authorList>
    </citation>
    <scope>NUCLEOTIDE SEQUENCE</scope>
    <source>
        <tissue evidence="3">Seedling</tissue>
    </source>
</reference>
<dbReference type="Gramene" id="KOM51060">
    <property type="protein sequence ID" value="KOM51060"/>
    <property type="gene ID" value="LR48_Vigan08g188700"/>
</dbReference>
<dbReference type="AlphaFoldDB" id="A0A0L9V7M0"/>
<feature type="coiled-coil region" evidence="1">
    <location>
        <begin position="118"/>
        <end position="180"/>
    </location>
</feature>
<keyword evidence="1" id="KW-0175">Coiled coil</keyword>
<gene>
    <name evidence="2" type="ORF">HKW66_Vig0137290</name>
    <name evidence="3" type="ORF">LR48_Vigan08g188700</name>
</gene>
<dbReference type="Proteomes" id="UP000743370">
    <property type="component" value="Unassembled WGS sequence"/>
</dbReference>
<dbReference type="EMBL" id="CM003378">
    <property type="protein sequence ID" value="KOM51060.1"/>
    <property type="molecule type" value="Genomic_DNA"/>
</dbReference>
<evidence type="ECO:0000313" key="2">
    <source>
        <dbReference type="EMBL" id="KAG2398035.1"/>
    </source>
</evidence>
<evidence type="ECO:0000313" key="3">
    <source>
        <dbReference type="EMBL" id="KOM51060.1"/>
    </source>
</evidence>
<name>A0A0L9V7M0_PHAAN</name>
<evidence type="ECO:0000256" key="1">
    <source>
        <dbReference type="SAM" id="Coils"/>
    </source>
</evidence>
<dbReference type="OrthoDB" id="2116871at2759"/>
<dbReference type="STRING" id="3914.A0A0L9V7M0"/>
<sequence>MATNFQYDKTSATTFLEQLELHQEIIPLLIEVCSSHPSLLDNRQGKSRDFVQGSLNALGKVLLFLKTNKVRDMNDDNCHHLQVAWRELQYFNFNLEWLKPYVDSAVEMRNHVKKFRKVKEMEANINILEYRKNDLEYRKNDLEYRKNDLEYRKNDLEYRKNDLEKQQDILRNRISDMSLNIEIMKKEMETRKEGYVELDMSAELEYPK</sequence>
<accession>A0A0L9V7M0</accession>
<evidence type="ECO:0000313" key="4">
    <source>
        <dbReference type="Proteomes" id="UP000053144"/>
    </source>
</evidence>
<dbReference type="EMBL" id="JABFOF010000005">
    <property type="protein sequence ID" value="KAG2398035.1"/>
    <property type="molecule type" value="Genomic_DNA"/>
</dbReference>